<dbReference type="InterPro" id="IPR001365">
    <property type="entry name" value="A_deaminase_dom"/>
</dbReference>
<dbReference type="Gene3D" id="3.20.20.140">
    <property type="entry name" value="Metal-dependent hydrolases"/>
    <property type="match status" value="1"/>
</dbReference>
<evidence type="ECO:0000256" key="3">
    <source>
        <dbReference type="ARBA" id="ARBA00012784"/>
    </source>
</evidence>
<accession>A0A7R8W3A1</accession>
<evidence type="ECO:0000256" key="1">
    <source>
        <dbReference type="ARBA" id="ARBA00001947"/>
    </source>
</evidence>
<organism evidence="8">
    <name type="scientific">Cyprideis torosa</name>
    <dbReference type="NCBI Taxonomy" id="163714"/>
    <lineage>
        <taxon>Eukaryota</taxon>
        <taxon>Metazoa</taxon>
        <taxon>Ecdysozoa</taxon>
        <taxon>Arthropoda</taxon>
        <taxon>Crustacea</taxon>
        <taxon>Oligostraca</taxon>
        <taxon>Ostracoda</taxon>
        <taxon>Podocopa</taxon>
        <taxon>Podocopida</taxon>
        <taxon>Cytherocopina</taxon>
        <taxon>Cytheroidea</taxon>
        <taxon>Cytherideidae</taxon>
        <taxon>Cyprideis</taxon>
    </lineage>
</organism>
<name>A0A7R8W3A1_9CRUS</name>
<keyword evidence="4" id="KW-0479">Metal-binding</keyword>
<comment type="similarity">
    <text evidence="2">Belongs to the metallo-dependent hydrolases superfamily. Adenosine and AMP deaminases family.</text>
</comment>
<dbReference type="SUPFAM" id="SSF51556">
    <property type="entry name" value="Metallo-dependent hydrolases"/>
    <property type="match status" value="1"/>
</dbReference>
<dbReference type="GO" id="GO:0004000">
    <property type="term" value="F:adenosine deaminase activity"/>
    <property type="evidence" value="ECO:0007669"/>
    <property type="project" value="UniProtKB-ARBA"/>
</dbReference>
<dbReference type="OrthoDB" id="272271at2759"/>
<keyword evidence="5" id="KW-0378">Hydrolase</keyword>
<keyword evidence="6" id="KW-0862">Zinc</keyword>
<dbReference type="EMBL" id="OB660292">
    <property type="protein sequence ID" value="CAD7224020.1"/>
    <property type="molecule type" value="Genomic_DNA"/>
</dbReference>
<dbReference type="AlphaFoldDB" id="A0A7R8W3A1"/>
<evidence type="ECO:0000259" key="7">
    <source>
        <dbReference type="Pfam" id="PF00962"/>
    </source>
</evidence>
<feature type="domain" description="Adenosine deaminase" evidence="7">
    <location>
        <begin position="26"/>
        <end position="366"/>
    </location>
</feature>
<dbReference type="Pfam" id="PF00962">
    <property type="entry name" value="A_deaminase"/>
    <property type="match status" value="1"/>
</dbReference>
<protein>
    <recommendedName>
        <fullName evidence="3">adenosine deaminase</fullName>
        <ecNumber evidence="3">3.5.4.4</ecNumber>
    </recommendedName>
</protein>
<evidence type="ECO:0000256" key="6">
    <source>
        <dbReference type="ARBA" id="ARBA00022833"/>
    </source>
</evidence>
<dbReference type="InterPro" id="IPR006330">
    <property type="entry name" value="Ado/ade_deaminase"/>
</dbReference>
<dbReference type="GO" id="GO:0006154">
    <property type="term" value="P:adenosine catabolic process"/>
    <property type="evidence" value="ECO:0007669"/>
    <property type="project" value="TreeGrafter"/>
</dbReference>
<dbReference type="PANTHER" id="PTHR11409:SF43">
    <property type="entry name" value="ADENOSINE DEAMINASE"/>
    <property type="match status" value="1"/>
</dbReference>
<dbReference type="NCBIfam" id="TIGR01430">
    <property type="entry name" value="aden_deam"/>
    <property type="match status" value="1"/>
</dbReference>
<evidence type="ECO:0000256" key="2">
    <source>
        <dbReference type="ARBA" id="ARBA00006676"/>
    </source>
</evidence>
<proteinExistence type="inferred from homology"/>
<evidence type="ECO:0000313" key="8">
    <source>
        <dbReference type="EMBL" id="CAD7224020.1"/>
    </source>
</evidence>
<dbReference type="InterPro" id="IPR032466">
    <property type="entry name" value="Metal_Hydrolase"/>
</dbReference>
<dbReference type="GO" id="GO:0009897">
    <property type="term" value="C:external side of plasma membrane"/>
    <property type="evidence" value="ECO:0007669"/>
    <property type="project" value="TreeGrafter"/>
</dbReference>
<dbReference type="GO" id="GO:0060169">
    <property type="term" value="P:negative regulation of adenosine receptor signaling pathway"/>
    <property type="evidence" value="ECO:0007669"/>
    <property type="project" value="TreeGrafter"/>
</dbReference>
<comment type="cofactor">
    <cofactor evidence="1">
        <name>Zn(2+)</name>
        <dbReference type="ChEBI" id="CHEBI:29105"/>
    </cofactor>
</comment>
<dbReference type="GO" id="GO:0046872">
    <property type="term" value="F:metal ion binding"/>
    <property type="evidence" value="ECO:0007669"/>
    <property type="project" value="UniProtKB-KW"/>
</dbReference>
<gene>
    <name evidence="8" type="ORF">CTOB1V02_LOCUS1990</name>
</gene>
<dbReference type="GO" id="GO:0043103">
    <property type="term" value="P:hypoxanthine salvage"/>
    <property type="evidence" value="ECO:0007669"/>
    <property type="project" value="TreeGrafter"/>
</dbReference>
<evidence type="ECO:0000256" key="4">
    <source>
        <dbReference type="ARBA" id="ARBA00022723"/>
    </source>
</evidence>
<dbReference type="PANTHER" id="PTHR11409">
    <property type="entry name" value="ADENOSINE DEAMINASE"/>
    <property type="match status" value="1"/>
</dbReference>
<evidence type="ECO:0000256" key="5">
    <source>
        <dbReference type="ARBA" id="ARBA00022801"/>
    </source>
</evidence>
<dbReference type="EC" id="3.5.4.4" evidence="3"/>
<sequence length="383" mass="43668">MPNPPITAAVLPRGKCIDPNKIPKTRVELHCHLDGSVRHETLWELLKIKKKPLPGNGTFRSFEEALVIDQPVNLDFFLSKFMFFVHAIEGDVAAMERVAYEFTEDAALSGLLYFETRTSPHFLWPSAIHNNADKAERMDHLRRGIRAILRGLLRGEKEFGIKGRLILSCIRLFPGWSMDVVELCDEFRHQGVVGIDVAGVERLPCGATNWWDSEIKLAFQRAKELGIHRTVHAGEDGPGLNIEMSLNHLYAERIGHGYNVLDDAEIYERVRRERVHLECCPYSSILTGSVSRTVSKHPIVRFAEDNVNFSINRDDTTLTFSTIQDEYNLVQEWGLTEAHIVKANWNALEASFLPEEEKACLRKRLERALKPACPKCHEEDKTF</sequence>
<dbReference type="GO" id="GO:0005829">
    <property type="term" value="C:cytosol"/>
    <property type="evidence" value="ECO:0007669"/>
    <property type="project" value="TreeGrafter"/>
</dbReference>
<dbReference type="GO" id="GO:0046103">
    <property type="term" value="P:inosine biosynthetic process"/>
    <property type="evidence" value="ECO:0007669"/>
    <property type="project" value="TreeGrafter"/>
</dbReference>
<reference evidence="8" key="1">
    <citation type="submission" date="2020-11" db="EMBL/GenBank/DDBJ databases">
        <authorList>
            <person name="Tran Van P."/>
        </authorList>
    </citation>
    <scope>NUCLEOTIDE SEQUENCE</scope>
</reference>